<dbReference type="HAMAP" id="MF_00377">
    <property type="entry name" value="DnaA_bact"/>
    <property type="match status" value="1"/>
</dbReference>
<dbReference type="GO" id="GO:0006270">
    <property type="term" value="P:DNA replication initiation"/>
    <property type="evidence" value="ECO:0007669"/>
    <property type="project" value="UniProtKB-UniRule"/>
</dbReference>
<dbReference type="SUPFAM" id="SSF52540">
    <property type="entry name" value="P-loop containing nucleoside triphosphate hydrolases"/>
    <property type="match status" value="1"/>
</dbReference>
<feature type="binding site" evidence="8">
    <location>
        <position position="149"/>
    </location>
    <ligand>
        <name>ATP</name>
        <dbReference type="ChEBI" id="CHEBI:30616"/>
    </ligand>
</feature>
<dbReference type="Gene3D" id="3.40.50.300">
    <property type="entry name" value="P-loop containing nucleotide triphosphate hydrolases"/>
    <property type="match status" value="1"/>
</dbReference>
<feature type="binding site" evidence="8">
    <location>
        <position position="151"/>
    </location>
    <ligand>
        <name>ATP</name>
        <dbReference type="ChEBI" id="CHEBI:30616"/>
    </ligand>
</feature>
<dbReference type="GO" id="GO:0008289">
    <property type="term" value="F:lipid binding"/>
    <property type="evidence" value="ECO:0007669"/>
    <property type="project" value="UniProtKB-KW"/>
</dbReference>
<dbReference type="GO" id="GO:0003688">
    <property type="term" value="F:DNA replication origin binding"/>
    <property type="evidence" value="ECO:0007669"/>
    <property type="project" value="UniProtKB-UniRule"/>
</dbReference>
<comment type="caution">
    <text evidence="8">Lacks conserved residue(s) required for the propagation of feature annotation.</text>
</comment>
<evidence type="ECO:0000256" key="11">
    <source>
        <dbReference type="RuleBase" id="RU004227"/>
    </source>
</evidence>
<dbReference type="EMBL" id="LHUG01000008">
    <property type="protein sequence ID" value="PAB00314.1"/>
    <property type="molecule type" value="Genomic_DNA"/>
</dbReference>
<dbReference type="CDD" id="cd06571">
    <property type="entry name" value="Bac_DnaA_C"/>
    <property type="match status" value="1"/>
</dbReference>
<organism evidence="14 15">
    <name type="scientific">Enterococcus canintestini</name>
    <dbReference type="NCBI Taxonomy" id="317010"/>
    <lineage>
        <taxon>Bacteria</taxon>
        <taxon>Bacillati</taxon>
        <taxon>Bacillota</taxon>
        <taxon>Bacilli</taxon>
        <taxon>Lactobacillales</taxon>
        <taxon>Enterococcaceae</taxon>
        <taxon>Enterococcus</taxon>
    </lineage>
</organism>
<proteinExistence type="inferred from homology"/>
<evidence type="ECO:0000259" key="12">
    <source>
        <dbReference type="SMART" id="SM00382"/>
    </source>
</evidence>
<dbReference type="OrthoDB" id="9807019at2"/>
<dbReference type="InterPro" id="IPR024633">
    <property type="entry name" value="DnaA_N_dom"/>
</dbReference>
<dbReference type="GO" id="GO:0005737">
    <property type="term" value="C:cytoplasm"/>
    <property type="evidence" value="ECO:0007669"/>
    <property type="project" value="UniProtKB-SubCell"/>
</dbReference>
<dbReference type="PANTHER" id="PTHR30050:SF2">
    <property type="entry name" value="CHROMOSOMAL REPLICATION INITIATOR PROTEIN DNAA"/>
    <property type="match status" value="1"/>
</dbReference>
<dbReference type="PRINTS" id="PR00051">
    <property type="entry name" value="DNAA"/>
</dbReference>
<dbReference type="SMART" id="SM00382">
    <property type="entry name" value="AAA"/>
    <property type="match status" value="1"/>
</dbReference>
<evidence type="ECO:0000256" key="10">
    <source>
        <dbReference type="RuleBase" id="RU000577"/>
    </source>
</evidence>
<dbReference type="Gene3D" id="1.10.1750.10">
    <property type="match status" value="1"/>
</dbReference>
<dbReference type="PANTHER" id="PTHR30050">
    <property type="entry name" value="CHROMOSOMAL REPLICATION INITIATOR PROTEIN DNAA"/>
    <property type="match status" value="1"/>
</dbReference>
<dbReference type="GO" id="GO:0005524">
    <property type="term" value="F:ATP binding"/>
    <property type="evidence" value="ECO:0007669"/>
    <property type="project" value="UniProtKB-UniRule"/>
</dbReference>
<evidence type="ECO:0000313" key="14">
    <source>
        <dbReference type="EMBL" id="PAB00314.1"/>
    </source>
</evidence>
<comment type="subunit">
    <text evidence="8">Oligomerizes as a right-handed, spiral filament on DNA at oriC.</text>
</comment>
<protein>
    <recommendedName>
        <fullName evidence="8 9">Chromosomal replication initiator protein DnaA</fullName>
    </recommendedName>
</protein>
<feature type="region of interest" description="Domain I, interacts with DnaA modulators" evidence="8">
    <location>
        <begin position="1"/>
        <end position="95"/>
    </location>
</feature>
<dbReference type="InterPro" id="IPR027417">
    <property type="entry name" value="P-loop_NTPase"/>
</dbReference>
<evidence type="ECO:0000256" key="4">
    <source>
        <dbReference type="ARBA" id="ARBA00022741"/>
    </source>
</evidence>
<comment type="caution">
    <text evidence="14">The sequence shown here is derived from an EMBL/GenBank/DDBJ whole genome shotgun (WGS) entry which is preliminary data.</text>
</comment>
<dbReference type="InterPro" id="IPR010921">
    <property type="entry name" value="Trp_repressor/repl_initiator"/>
</dbReference>
<feature type="region of interest" description="Domain III, AAA+ region" evidence="8">
    <location>
        <begin position="105"/>
        <end position="321"/>
    </location>
</feature>
<comment type="function">
    <text evidence="8 10">Plays an essential role in the initiation and regulation of chromosomal replication. ATP-DnaA binds to the origin of replication (oriC) to initiate formation of the DNA replication initiation complex once per cell cycle. Binds the DnaA box (a 9 base pair repeat at the origin) and separates the double-stranded (ds)DNA. Forms a right-handed helical filament on oriC DNA; dsDNA binds to the exterior of the filament while single-stranded (ss)DNA is stabiized in the filament's interior. The ATP-DnaA-oriC complex binds and stabilizes one strand of the AT-rich DNA unwinding element (DUE), permitting loading of DNA polymerase. After initiation quickly degrades to an ADP-DnaA complex that is not apt for DNA replication. Binds acidic phospholipids.</text>
</comment>
<evidence type="ECO:0000313" key="15">
    <source>
        <dbReference type="Proteomes" id="UP000216797"/>
    </source>
</evidence>
<dbReference type="Pfam" id="PF11638">
    <property type="entry name" value="DnaA_N"/>
    <property type="match status" value="1"/>
</dbReference>
<dbReference type="Proteomes" id="UP000216797">
    <property type="component" value="Unassembled WGS sequence"/>
</dbReference>
<sequence>MSSYEALWQEVLNSLKNDLSPASFQVWAESASPLSLQNDELLIKVPTKVHRDYWEKNLAPRVLENSYRLYGREIMPAFITEDEVQEELPQEKEEEVKEKVDRSIMLNPKYTFDTFVIGQGNQMAHAAAQVVAEEPGSIYNPLFFYGGVGLGKTHLMHAIGHELLKYRPNAKIKYVSSENFTNDFITSIKNRTSEEFRHEYRSVDLLLVDDIQFLENKVETQNEFFYTFEELYKNNKQIVLTSDRLPSEIPTLPERLVSRFAWGLSVDITPPDLETRIAILRKKAEAERLEIPDDTLSYIAGQIDSNIRELEGALLRVQAYATMNNAEISTSLAAEALKSLKSNGGVAQISILQIQEEVAKYYHISIKDLKGKKRVKSIVVPRQIAMYLSRELTDNSLPKIGAEFGGKDHTTVIHAHEKIQQLLENDPTTQTEIAEIKNLLLK</sequence>
<feature type="domain" description="Chromosomal replication initiator DnaA C-terminal" evidence="13">
    <location>
        <begin position="350"/>
        <end position="419"/>
    </location>
</feature>
<accession>A0A267HPQ0</accession>
<evidence type="ECO:0000256" key="1">
    <source>
        <dbReference type="ARBA" id="ARBA00006583"/>
    </source>
</evidence>
<dbReference type="InterPro" id="IPR013317">
    <property type="entry name" value="DnaA_dom"/>
</dbReference>
<comment type="similarity">
    <text evidence="1 8 11">Belongs to the DnaA family.</text>
</comment>
<evidence type="ECO:0000256" key="5">
    <source>
        <dbReference type="ARBA" id="ARBA00022840"/>
    </source>
</evidence>
<gene>
    <name evidence="8" type="primary">dnaA</name>
    <name evidence="14" type="ORF">AKL21_10020</name>
</gene>
<dbReference type="AlphaFoldDB" id="A0A267HPQ0"/>
<dbReference type="InterPro" id="IPR003593">
    <property type="entry name" value="AAA+_ATPase"/>
</dbReference>
<dbReference type="RefSeq" id="WP_071865543.1">
    <property type="nucleotide sequence ID" value="NZ_JBHLVQ010000016.1"/>
</dbReference>
<dbReference type="NCBIfam" id="TIGR00362">
    <property type="entry name" value="DnaA"/>
    <property type="match status" value="1"/>
</dbReference>
<dbReference type="SUPFAM" id="SSF48295">
    <property type="entry name" value="TrpR-like"/>
    <property type="match status" value="1"/>
</dbReference>
<comment type="subcellular location">
    <subcellularLocation>
        <location evidence="8">Cytoplasm</location>
    </subcellularLocation>
</comment>
<dbReference type="InterPro" id="IPR038454">
    <property type="entry name" value="DnaA_N_sf"/>
</dbReference>
<feature type="region of interest" description="Domain IV, binds dsDNA" evidence="8">
    <location>
        <begin position="322"/>
        <end position="442"/>
    </location>
</feature>
<dbReference type="GO" id="GO:0006275">
    <property type="term" value="P:regulation of DNA replication"/>
    <property type="evidence" value="ECO:0007669"/>
    <property type="project" value="UniProtKB-UniRule"/>
</dbReference>
<dbReference type="CDD" id="cd00009">
    <property type="entry name" value="AAA"/>
    <property type="match status" value="1"/>
</dbReference>
<feature type="binding site" evidence="8">
    <location>
        <position position="153"/>
    </location>
    <ligand>
        <name>ATP</name>
        <dbReference type="ChEBI" id="CHEBI:30616"/>
    </ligand>
</feature>
<evidence type="ECO:0000256" key="6">
    <source>
        <dbReference type="ARBA" id="ARBA00023121"/>
    </source>
</evidence>
<keyword evidence="6 8" id="KW-0446">Lipid-binding</keyword>
<dbReference type="Pfam" id="PF08299">
    <property type="entry name" value="Bac_DnaA_C"/>
    <property type="match status" value="1"/>
</dbReference>
<keyword evidence="4 8" id="KW-0547">Nucleotide-binding</keyword>
<keyword evidence="15" id="KW-1185">Reference proteome</keyword>
<keyword evidence="2 8" id="KW-0963">Cytoplasm</keyword>
<keyword evidence="7 8" id="KW-0238">DNA-binding</keyword>
<dbReference type="InterPro" id="IPR018312">
    <property type="entry name" value="Chromosome_initiator_DnaA_CS"/>
</dbReference>
<feature type="domain" description="AAA+ ATPase" evidence="12">
    <location>
        <begin position="138"/>
        <end position="290"/>
    </location>
</feature>
<dbReference type="InterPro" id="IPR020591">
    <property type="entry name" value="Chromosome_initiator_DnaA-like"/>
</dbReference>
<evidence type="ECO:0000259" key="13">
    <source>
        <dbReference type="SMART" id="SM00760"/>
    </source>
</evidence>
<evidence type="ECO:0000256" key="9">
    <source>
        <dbReference type="NCBIfam" id="TIGR00362"/>
    </source>
</evidence>
<keyword evidence="5 8" id="KW-0067">ATP-binding</keyword>
<dbReference type="InterPro" id="IPR013159">
    <property type="entry name" value="DnaA_C"/>
</dbReference>
<dbReference type="Gene3D" id="3.30.300.180">
    <property type="match status" value="1"/>
</dbReference>
<evidence type="ECO:0000256" key="8">
    <source>
        <dbReference type="HAMAP-Rule" id="MF_00377"/>
    </source>
</evidence>
<dbReference type="FunFam" id="1.10.8.60:FF:000003">
    <property type="entry name" value="Chromosomal replication initiator protein DnaA"/>
    <property type="match status" value="1"/>
</dbReference>
<keyword evidence="3 8" id="KW-0235">DNA replication</keyword>
<evidence type="ECO:0000256" key="3">
    <source>
        <dbReference type="ARBA" id="ARBA00022705"/>
    </source>
</evidence>
<reference evidence="14 15" key="1">
    <citation type="submission" date="2015-08" db="EMBL/GenBank/DDBJ databases">
        <title>Enterococcus genome sequence.</title>
        <authorList>
            <person name="Acedo J.Z."/>
            <person name="Vederas J.C."/>
        </authorList>
    </citation>
    <scope>NUCLEOTIDE SEQUENCE [LARGE SCALE GENOMIC DNA]</scope>
    <source>
        <strain evidence="14 15">49</strain>
    </source>
</reference>
<dbReference type="Gene3D" id="1.10.8.60">
    <property type="match status" value="1"/>
</dbReference>
<comment type="domain">
    <text evidence="8">Domain I is involved in oligomerization and binding regulators, domain II is flexibile and of varying length in different bacteria, domain III forms the AAA+ region, while domain IV binds dsDNA.</text>
</comment>
<name>A0A267HPQ0_9ENTE</name>
<dbReference type="FunFam" id="3.40.50.300:FF:000668">
    <property type="entry name" value="Chromosomal replication initiator protein DnaA"/>
    <property type="match status" value="1"/>
</dbReference>
<dbReference type="SMART" id="SM00760">
    <property type="entry name" value="Bac_DnaA_C"/>
    <property type="match status" value="1"/>
</dbReference>
<evidence type="ECO:0000256" key="2">
    <source>
        <dbReference type="ARBA" id="ARBA00022490"/>
    </source>
</evidence>
<dbReference type="FunFam" id="1.10.1750.10:FF:000002">
    <property type="entry name" value="Chromosomal replication initiator protein DnaA"/>
    <property type="match status" value="1"/>
</dbReference>
<feature type="binding site" evidence="8">
    <location>
        <position position="152"/>
    </location>
    <ligand>
        <name>ATP</name>
        <dbReference type="ChEBI" id="CHEBI:30616"/>
    </ligand>
</feature>
<dbReference type="GO" id="GO:0005886">
    <property type="term" value="C:plasma membrane"/>
    <property type="evidence" value="ECO:0007669"/>
    <property type="project" value="TreeGrafter"/>
</dbReference>
<dbReference type="PROSITE" id="PS01008">
    <property type="entry name" value="DNAA"/>
    <property type="match status" value="1"/>
</dbReference>
<dbReference type="Pfam" id="PF00308">
    <property type="entry name" value="Bac_DnaA"/>
    <property type="match status" value="1"/>
</dbReference>
<evidence type="ECO:0000256" key="7">
    <source>
        <dbReference type="ARBA" id="ARBA00023125"/>
    </source>
</evidence>
<dbReference type="InterPro" id="IPR001957">
    <property type="entry name" value="Chromosome_initiator_DnaA"/>
</dbReference>